<dbReference type="PANTHER" id="PTHR46579">
    <property type="entry name" value="F5/8 TYPE C DOMAIN-CONTAINING PROTEIN-RELATED"/>
    <property type="match status" value="1"/>
</dbReference>
<dbReference type="PROSITE" id="PS00028">
    <property type="entry name" value="ZINC_FINGER_C2H2_1"/>
    <property type="match status" value="1"/>
</dbReference>
<dbReference type="EMBL" id="CACRXK020000868">
    <property type="protein sequence ID" value="CAB3985396.1"/>
    <property type="molecule type" value="Genomic_DNA"/>
</dbReference>
<reference evidence="1" key="1">
    <citation type="submission" date="2020-04" db="EMBL/GenBank/DDBJ databases">
        <authorList>
            <person name="Alioto T."/>
            <person name="Alioto T."/>
            <person name="Gomez Garrido J."/>
        </authorList>
    </citation>
    <scope>NUCLEOTIDE SEQUENCE</scope>
    <source>
        <strain evidence="1">A484AB</strain>
    </source>
</reference>
<name>A0A7D9DGS7_PARCT</name>
<sequence length="789" mass="90688">MDGVNFFRWCNVFQSLTLRGLLNHYFTVHSNETNFRVVCGVNQCPAIFTKYNSLYKHVTRQHRDTYDVPRGNNTANRHEEIHQHRNGVNGFDSDVNLTSSDEESDSDQGEGMATDHEDQIDSVDIQRSAASFMLKVKERNKLPQTAMNTIMESTSCLVNQVLKSVKQQLITAIGPCEPQHQAILEQAFDQVPDPFSGIETEALCSSYIKKTFNYVQYKEVSLGKKLVRKKKGQKLIISEKDETFIYIPILESLNQLLSNKRIAAIILRKPKLCEAGVMYDICDGSIYRNDEYFKELPDALVLILYHDELEVCNPLGSKAGTHKVDMFYYTVANFGPKFRSKKCRTCYCTFEKMQQEFLEQAFTLRTQANYDRECTDIEEAPTDAVRSDLCTTYGINKRSSLCNLPDFDVTKQLPQDIMHTLLEGTVQYELRLVLYYFMQTGETTIQQINSAIINHNYGYSENRDKPGPLRESVFQGESYKLKYNASQTRLLLRILSFILGPLIDTSSEYYSFLVEIIQITQIVFSPVINEETLQRLQQLILDHLQNFKELFPGKNVIPKQHYQIHIPSMIRSLGPMIRSSCFTFESAHRYFKELTKNQSFKNLPLSLAKRHQFLECCNFDDANECPSFHPFFATEKQFLGLEEVSGEKLVYLQQKFKEFGLLPGFLLQSAHKATSVILHGTTYTKSAVLAVGASGHPPLPIFGEIHKIWIVGSYIYFEIFLLETDRLDHVHQAYQVRKIVPDALHFVGSDGLVDHNVFHVKQDHFGRSYVAVKYDIMHEYLKGTNPLHN</sequence>
<evidence type="ECO:0000313" key="2">
    <source>
        <dbReference type="Proteomes" id="UP001152795"/>
    </source>
</evidence>
<accession>A0A7D9DGS7</accession>
<evidence type="ECO:0000313" key="1">
    <source>
        <dbReference type="EMBL" id="CAB3985396.1"/>
    </source>
</evidence>
<gene>
    <name evidence="1" type="ORF">PACLA_8A012254</name>
</gene>
<dbReference type="AlphaFoldDB" id="A0A7D9DGS7"/>
<dbReference type="OrthoDB" id="5950509at2759"/>
<dbReference type="Proteomes" id="UP001152795">
    <property type="component" value="Unassembled WGS sequence"/>
</dbReference>
<protein>
    <submittedName>
        <fullName evidence="1">Uncharacterized protein LOC109194877</fullName>
    </submittedName>
</protein>
<dbReference type="PANTHER" id="PTHR46579:SF1">
    <property type="entry name" value="F5_8 TYPE C DOMAIN-CONTAINING PROTEIN"/>
    <property type="match status" value="1"/>
</dbReference>
<proteinExistence type="predicted"/>
<dbReference type="InterPro" id="IPR013087">
    <property type="entry name" value="Znf_C2H2_type"/>
</dbReference>
<comment type="caution">
    <text evidence="1">The sequence shown here is derived from an EMBL/GenBank/DDBJ whole genome shotgun (WGS) entry which is preliminary data.</text>
</comment>
<keyword evidence="2" id="KW-1185">Reference proteome</keyword>
<organism evidence="1 2">
    <name type="scientific">Paramuricea clavata</name>
    <name type="common">Red gorgonian</name>
    <name type="synonym">Violescent sea-whip</name>
    <dbReference type="NCBI Taxonomy" id="317549"/>
    <lineage>
        <taxon>Eukaryota</taxon>
        <taxon>Metazoa</taxon>
        <taxon>Cnidaria</taxon>
        <taxon>Anthozoa</taxon>
        <taxon>Octocorallia</taxon>
        <taxon>Malacalcyonacea</taxon>
        <taxon>Plexauridae</taxon>
        <taxon>Paramuricea</taxon>
    </lineage>
</organism>